<evidence type="ECO:0000313" key="2">
    <source>
        <dbReference type="EMBL" id="KAK7721863.1"/>
    </source>
</evidence>
<dbReference type="EMBL" id="JAKNSF020000068">
    <property type="protein sequence ID" value="KAK7721863.1"/>
    <property type="molecule type" value="Genomic_DNA"/>
</dbReference>
<dbReference type="InterPro" id="IPR052981">
    <property type="entry name" value="Ingression_C2_domain"/>
</dbReference>
<dbReference type="SMART" id="SM00239">
    <property type="entry name" value="C2"/>
    <property type="match status" value="1"/>
</dbReference>
<accession>A0ABR1NZX1</accession>
<sequence>MVKAHPLNAPHTAGLFCDMSLDGPVIGTLVIIVDRAKNLPNRKTIGKQDPYCAARLGKEAKKTTTDIRGGQTPRWDQEIRFTVHDSPDYYQLKISVFNDDKKTDLIGETWVDLRDIVVPGGGQNDLWHNLTCKGKYAGEIRIELTYYDTRPKPEKPAAKPKQCQVIFLLHQDSTRGHQEITLLQIMYRLLLTEHSQTHRRHIRRTIRPRTQDTTAVLRLFVIDRATPTLRRQTAHITPRQTTLMHGMHLQKGILCILKTEWSRPTTTGTPRIRDT</sequence>
<dbReference type="InterPro" id="IPR035892">
    <property type="entry name" value="C2_domain_sf"/>
</dbReference>
<name>A0ABR1NZX1_DIAER</name>
<dbReference type="PANTHER" id="PTHR47052:SF3">
    <property type="entry name" value="INGRESSION PROTEIN 1"/>
    <property type="match status" value="1"/>
</dbReference>
<dbReference type="Proteomes" id="UP001430848">
    <property type="component" value="Unassembled WGS sequence"/>
</dbReference>
<dbReference type="InterPro" id="IPR037791">
    <property type="entry name" value="C2_fungal_Inn1"/>
</dbReference>
<keyword evidence="3" id="KW-1185">Reference proteome</keyword>
<proteinExistence type="predicted"/>
<evidence type="ECO:0000313" key="3">
    <source>
        <dbReference type="Proteomes" id="UP001430848"/>
    </source>
</evidence>
<dbReference type="PROSITE" id="PS50004">
    <property type="entry name" value="C2"/>
    <property type="match status" value="1"/>
</dbReference>
<organism evidence="2 3">
    <name type="scientific">Diaporthe eres</name>
    <name type="common">Phomopsis oblonga</name>
    <dbReference type="NCBI Taxonomy" id="83184"/>
    <lineage>
        <taxon>Eukaryota</taxon>
        <taxon>Fungi</taxon>
        <taxon>Dikarya</taxon>
        <taxon>Ascomycota</taxon>
        <taxon>Pezizomycotina</taxon>
        <taxon>Sordariomycetes</taxon>
        <taxon>Sordariomycetidae</taxon>
        <taxon>Diaporthales</taxon>
        <taxon>Diaporthaceae</taxon>
        <taxon>Diaporthe</taxon>
        <taxon>Diaporthe eres species complex</taxon>
    </lineage>
</organism>
<comment type="caution">
    <text evidence="2">The sequence shown here is derived from an EMBL/GenBank/DDBJ whole genome shotgun (WGS) entry which is preliminary data.</text>
</comment>
<dbReference type="SUPFAM" id="SSF49562">
    <property type="entry name" value="C2 domain (Calcium/lipid-binding domain, CaLB)"/>
    <property type="match status" value="1"/>
</dbReference>
<protein>
    <recommendedName>
        <fullName evidence="1">C2 domain-containing protein</fullName>
    </recommendedName>
</protein>
<dbReference type="Gene3D" id="2.60.40.150">
    <property type="entry name" value="C2 domain"/>
    <property type="match status" value="1"/>
</dbReference>
<dbReference type="InterPro" id="IPR000008">
    <property type="entry name" value="C2_dom"/>
</dbReference>
<dbReference type="PANTHER" id="PTHR47052">
    <property type="entry name" value="CONSERVED SERINE PROLINE-RICH PROTEIN (AFU_ORTHOLOGUE AFUA_2G01790)"/>
    <property type="match status" value="1"/>
</dbReference>
<dbReference type="Pfam" id="PF00168">
    <property type="entry name" value="C2"/>
    <property type="match status" value="1"/>
</dbReference>
<reference evidence="2 3" key="1">
    <citation type="submission" date="2024-02" db="EMBL/GenBank/DDBJ databases">
        <title>De novo assembly and annotation of 12 fungi associated with fruit tree decline syndrome in Ontario, Canada.</title>
        <authorList>
            <person name="Sulman M."/>
            <person name="Ellouze W."/>
            <person name="Ilyukhin E."/>
        </authorList>
    </citation>
    <scope>NUCLEOTIDE SEQUENCE [LARGE SCALE GENOMIC DNA]</scope>
    <source>
        <strain evidence="2 3">M169</strain>
    </source>
</reference>
<evidence type="ECO:0000259" key="1">
    <source>
        <dbReference type="PROSITE" id="PS50004"/>
    </source>
</evidence>
<feature type="domain" description="C2" evidence="1">
    <location>
        <begin position="9"/>
        <end position="128"/>
    </location>
</feature>
<gene>
    <name evidence="2" type="ORF">SLS63_009388</name>
</gene>
<dbReference type="CDD" id="cd08681">
    <property type="entry name" value="C2_fungal_Inn1p-like"/>
    <property type="match status" value="1"/>
</dbReference>